<proteinExistence type="predicted"/>
<name>A0A0L6U9S1_9BASI</name>
<evidence type="ECO:0000313" key="3">
    <source>
        <dbReference type="Proteomes" id="UP000037035"/>
    </source>
</evidence>
<sequence>MTTRPTCPSPILSSGSLASTDAVGNFDHLSHVEEENQQFRDKIDLLKRLFQGVQVQPSPNAPTTPVAQTGQRRNSVTSCQLKTDNPEFDLENFKLDHVASRLLVMLQNISSTLPVPNSPSDQEWHWWPANPTTKIFPNQQQHHNQPRLNPLHAHNHEMLGNHFLSMSGSGDLKQIDSDFLLRMKPLNWKCTNTS</sequence>
<accession>A0A0L6U9S1</accession>
<dbReference type="EMBL" id="LAVV01014104">
    <property type="protein sequence ID" value="KNZ45037.1"/>
    <property type="molecule type" value="Genomic_DNA"/>
</dbReference>
<reference evidence="2 3" key="1">
    <citation type="submission" date="2015-08" db="EMBL/GenBank/DDBJ databases">
        <title>Next Generation Sequencing and Analysis of the Genome of Puccinia sorghi L Schw, the Causal Agent of Maize Common Rust.</title>
        <authorList>
            <person name="Rochi L."/>
            <person name="Burguener G."/>
            <person name="Darino M."/>
            <person name="Turjanski A."/>
            <person name="Kreff E."/>
            <person name="Dieguez M.J."/>
            <person name="Sacco F."/>
        </authorList>
    </citation>
    <scope>NUCLEOTIDE SEQUENCE [LARGE SCALE GENOMIC DNA]</scope>
    <source>
        <strain evidence="2 3">RO10H11247</strain>
    </source>
</reference>
<feature type="region of interest" description="Disordered" evidence="1">
    <location>
        <begin position="54"/>
        <end position="75"/>
    </location>
</feature>
<comment type="caution">
    <text evidence="2">The sequence shown here is derived from an EMBL/GenBank/DDBJ whole genome shotgun (WGS) entry which is preliminary data.</text>
</comment>
<dbReference type="VEuPathDB" id="FungiDB:VP01_854g2"/>
<gene>
    <name evidence="2" type="ORF">VP01_854g2</name>
</gene>
<evidence type="ECO:0000256" key="1">
    <source>
        <dbReference type="SAM" id="MobiDB-lite"/>
    </source>
</evidence>
<dbReference type="Proteomes" id="UP000037035">
    <property type="component" value="Unassembled WGS sequence"/>
</dbReference>
<organism evidence="2 3">
    <name type="scientific">Puccinia sorghi</name>
    <dbReference type="NCBI Taxonomy" id="27349"/>
    <lineage>
        <taxon>Eukaryota</taxon>
        <taxon>Fungi</taxon>
        <taxon>Dikarya</taxon>
        <taxon>Basidiomycota</taxon>
        <taxon>Pucciniomycotina</taxon>
        <taxon>Pucciniomycetes</taxon>
        <taxon>Pucciniales</taxon>
        <taxon>Pucciniaceae</taxon>
        <taxon>Puccinia</taxon>
    </lineage>
</organism>
<protein>
    <submittedName>
        <fullName evidence="2">Uncharacterized protein</fullName>
    </submittedName>
</protein>
<dbReference type="AlphaFoldDB" id="A0A0L6U9S1"/>
<keyword evidence="3" id="KW-1185">Reference proteome</keyword>
<evidence type="ECO:0000313" key="2">
    <source>
        <dbReference type="EMBL" id="KNZ45037.1"/>
    </source>
</evidence>